<dbReference type="SUPFAM" id="SSF57756">
    <property type="entry name" value="Retrovirus zinc finger-like domains"/>
    <property type="match status" value="2"/>
</dbReference>
<evidence type="ECO:0000259" key="7">
    <source>
        <dbReference type="PROSITE" id="PS50158"/>
    </source>
</evidence>
<reference evidence="9" key="2">
    <citation type="submission" date="2025-08" db="UniProtKB">
        <authorList>
            <consortium name="RefSeq"/>
        </authorList>
    </citation>
    <scope>IDENTIFICATION</scope>
    <source>
        <tissue evidence="9">Whole plant</tissue>
    </source>
</reference>
<dbReference type="PROSITE" id="PS50158">
    <property type="entry name" value="ZF_CCHC"/>
    <property type="match status" value="3"/>
</dbReference>
<feature type="region of interest" description="Disordered" evidence="6">
    <location>
        <begin position="233"/>
        <end position="264"/>
    </location>
</feature>
<protein>
    <submittedName>
        <fullName evidence="9">Uncharacterized protein LOC107493457</fullName>
    </submittedName>
</protein>
<evidence type="ECO:0000256" key="4">
    <source>
        <dbReference type="ARBA" id="ARBA00022833"/>
    </source>
</evidence>
<dbReference type="InterPro" id="IPR001878">
    <property type="entry name" value="Znf_CCHC"/>
</dbReference>
<evidence type="ECO:0000313" key="9">
    <source>
        <dbReference type="RefSeq" id="XP_052118957.1"/>
    </source>
</evidence>
<proteinExistence type="predicted"/>
<gene>
    <name evidence="9" type="primary">LOC107493457</name>
</gene>
<dbReference type="FunFam" id="4.10.60.10:FF:000091">
    <property type="entry name" value="Zinc finger CCHC-type-containing 9"/>
    <property type="match status" value="1"/>
</dbReference>
<evidence type="ECO:0000313" key="8">
    <source>
        <dbReference type="Proteomes" id="UP000515211"/>
    </source>
</evidence>
<feature type="domain" description="CCHC-type" evidence="7">
    <location>
        <begin position="135"/>
        <end position="149"/>
    </location>
</feature>
<feature type="domain" description="CCHC-type" evidence="7">
    <location>
        <begin position="109"/>
        <end position="124"/>
    </location>
</feature>
<keyword evidence="3 5" id="KW-0863">Zinc-finger</keyword>
<dbReference type="PANTHER" id="PTHR47798">
    <property type="entry name" value="OS04G0555800 PROTEIN"/>
    <property type="match status" value="1"/>
</dbReference>
<keyword evidence="2" id="KW-0677">Repeat</keyword>
<dbReference type="Pfam" id="PF06694">
    <property type="entry name" value="Plant_NMP1"/>
    <property type="match status" value="1"/>
</dbReference>
<keyword evidence="1" id="KW-0479">Metal-binding</keyword>
<dbReference type="InterPro" id="IPR036875">
    <property type="entry name" value="Znf_CCHC_sf"/>
</dbReference>
<dbReference type="GO" id="GO:0051011">
    <property type="term" value="F:microtubule minus-end binding"/>
    <property type="evidence" value="ECO:0007669"/>
    <property type="project" value="InterPro"/>
</dbReference>
<dbReference type="PANTHER" id="PTHR47798:SF2">
    <property type="entry name" value="CCHC-TYPE DOMAIN-CONTAINING PROTEIN"/>
    <property type="match status" value="1"/>
</dbReference>
<dbReference type="SMART" id="SM00343">
    <property type="entry name" value="ZnF_C2HC"/>
    <property type="match status" value="4"/>
</dbReference>
<evidence type="ECO:0000256" key="1">
    <source>
        <dbReference type="ARBA" id="ARBA00022723"/>
    </source>
</evidence>
<evidence type="ECO:0000256" key="5">
    <source>
        <dbReference type="PROSITE-ProRule" id="PRU00047"/>
    </source>
</evidence>
<dbReference type="Proteomes" id="UP000515211">
    <property type="component" value="Chromosome 6"/>
</dbReference>
<organism evidence="8 9">
    <name type="scientific">Arachis duranensis</name>
    <name type="common">Wild peanut</name>
    <dbReference type="NCBI Taxonomy" id="130453"/>
    <lineage>
        <taxon>Eukaryota</taxon>
        <taxon>Viridiplantae</taxon>
        <taxon>Streptophyta</taxon>
        <taxon>Embryophyta</taxon>
        <taxon>Tracheophyta</taxon>
        <taxon>Spermatophyta</taxon>
        <taxon>Magnoliopsida</taxon>
        <taxon>eudicotyledons</taxon>
        <taxon>Gunneridae</taxon>
        <taxon>Pentapetalae</taxon>
        <taxon>rosids</taxon>
        <taxon>fabids</taxon>
        <taxon>Fabales</taxon>
        <taxon>Fabaceae</taxon>
        <taxon>Papilionoideae</taxon>
        <taxon>50 kb inversion clade</taxon>
        <taxon>dalbergioids sensu lato</taxon>
        <taxon>Dalbergieae</taxon>
        <taxon>Pterocarpus clade</taxon>
        <taxon>Arachis</taxon>
    </lineage>
</organism>
<keyword evidence="8" id="KW-1185">Reference proteome</keyword>
<evidence type="ECO:0000256" key="2">
    <source>
        <dbReference type="ARBA" id="ARBA00022737"/>
    </source>
</evidence>
<evidence type="ECO:0000256" key="3">
    <source>
        <dbReference type="ARBA" id="ARBA00022771"/>
    </source>
</evidence>
<dbReference type="KEGG" id="adu:107493457"/>
<reference evidence="8" key="1">
    <citation type="journal article" date="2016" name="Nat. Genet.">
        <title>The genome sequences of Arachis duranensis and Arachis ipaensis, the diploid ancestors of cultivated peanut.</title>
        <authorList>
            <person name="Bertioli D.J."/>
            <person name="Cannon S.B."/>
            <person name="Froenicke L."/>
            <person name="Huang G."/>
            <person name="Farmer A.D."/>
            <person name="Cannon E.K."/>
            <person name="Liu X."/>
            <person name="Gao D."/>
            <person name="Clevenger J."/>
            <person name="Dash S."/>
            <person name="Ren L."/>
            <person name="Moretzsohn M.C."/>
            <person name="Shirasawa K."/>
            <person name="Huang W."/>
            <person name="Vidigal B."/>
            <person name="Abernathy B."/>
            <person name="Chu Y."/>
            <person name="Niederhuth C.E."/>
            <person name="Umale P."/>
            <person name="Araujo A.C."/>
            <person name="Kozik A."/>
            <person name="Kim K.D."/>
            <person name="Burow M.D."/>
            <person name="Varshney R.K."/>
            <person name="Wang X."/>
            <person name="Zhang X."/>
            <person name="Barkley N."/>
            <person name="Guimaraes P.M."/>
            <person name="Isobe S."/>
            <person name="Guo B."/>
            <person name="Liao B."/>
            <person name="Stalker H.T."/>
            <person name="Schmitz R.J."/>
            <person name="Scheffler B.E."/>
            <person name="Leal-Bertioli S.C."/>
            <person name="Xun X."/>
            <person name="Jackson S.A."/>
            <person name="Michelmore R."/>
            <person name="Ozias-Akins P."/>
        </authorList>
    </citation>
    <scope>NUCLEOTIDE SEQUENCE [LARGE SCALE GENOMIC DNA]</scope>
    <source>
        <strain evidence="8">cv. V14167</strain>
    </source>
</reference>
<dbReference type="GO" id="GO:0003676">
    <property type="term" value="F:nucleic acid binding"/>
    <property type="evidence" value="ECO:0007669"/>
    <property type="project" value="InterPro"/>
</dbReference>
<sequence length="264" mass="28875">MNISHVADSIGLKEMPRYEVKIIEEDDWMKGAHVAKDTQLIDSIAEKQSQIFSEKCAHPMVHGGMGVATSAYPMTESVLSSSMRHGGMLGHYSGSSTTSADKPKIGLICLRCRRRGHRAKNCPEVQVGANYDKYCYNCGETGHSPANCPHHVQEGGTKFAECFVCKQQGHLSKNCPQNAHGIYPKGGCCKICGGVTHLARDCPEKGLLRNEQRPCGTVTKFVSGDDIEDDFMIDDINNRDKDKSSKSKDGQAKPKKGPKVVNFS</sequence>
<name>A0A9C6TRU7_ARADU</name>
<accession>A0A9C6TRU7</accession>
<feature type="domain" description="CCHC-type" evidence="7">
    <location>
        <begin position="162"/>
        <end position="177"/>
    </location>
</feature>
<dbReference type="RefSeq" id="XP_052118957.1">
    <property type="nucleotide sequence ID" value="XM_052262997.1"/>
</dbReference>
<dbReference type="GeneID" id="107493457"/>
<dbReference type="InterPro" id="IPR010604">
    <property type="entry name" value="Plant_AUG7"/>
</dbReference>
<dbReference type="GO" id="GO:0008270">
    <property type="term" value="F:zinc ion binding"/>
    <property type="evidence" value="ECO:0007669"/>
    <property type="project" value="UniProtKB-KW"/>
</dbReference>
<dbReference type="Gene3D" id="4.10.60.10">
    <property type="entry name" value="Zinc finger, CCHC-type"/>
    <property type="match status" value="2"/>
</dbReference>
<feature type="compositionally biased region" description="Basic and acidic residues" evidence="6">
    <location>
        <begin position="236"/>
        <end position="252"/>
    </location>
</feature>
<keyword evidence="4" id="KW-0862">Zinc</keyword>
<dbReference type="Pfam" id="PF00098">
    <property type="entry name" value="zf-CCHC"/>
    <property type="match status" value="2"/>
</dbReference>
<dbReference type="AlphaFoldDB" id="A0A9C6TRU7"/>
<evidence type="ECO:0000256" key="6">
    <source>
        <dbReference type="SAM" id="MobiDB-lite"/>
    </source>
</evidence>